<organism evidence="3 4">
    <name type="scientific">Dillenia turbinata</name>
    <dbReference type="NCBI Taxonomy" id="194707"/>
    <lineage>
        <taxon>Eukaryota</taxon>
        <taxon>Viridiplantae</taxon>
        <taxon>Streptophyta</taxon>
        <taxon>Embryophyta</taxon>
        <taxon>Tracheophyta</taxon>
        <taxon>Spermatophyta</taxon>
        <taxon>Magnoliopsida</taxon>
        <taxon>eudicotyledons</taxon>
        <taxon>Gunneridae</taxon>
        <taxon>Pentapetalae</taxon>
        <taxon>Dilleniales</taxon>
        <taxon>Dilleniaceae</taxon>
        <taxon>Dillenia</taxon>
    </lineage>
</organism>
<dbReference type="InterPro" id="IPR058980">
    <property type="entry name" value="Glyco_transf_N"/>
</dbReference>
<comment type="caution">
    <text evidence="3">The sequence shown here is derived from an EMBL/GenBank/DDBJ whole genome shotgun (WGS) entry which is preliminary data.</text>
</comment>
<sequence length="302" mass="34076">MERGSHVLVFPFPVQGHINPMLQFSKRLAAKGLTITFITTHSTQYTTDFSSGSIQIQTQPIYDGFEPGEKKPDIEAFFERFAVATSHSLLEFLESQIQSSNSNPPKFLIYDSAMPWALQIAHKFGIKGSPFFTPSCAVSAIYCHAHQGLIKLPLELDGVSSDLSFPGLPLLGLEDLPSFVQDVSLYPSLLKWVLRRFSNVDEADCLFLNTFDELENEVVNWMGSKWRVMTIGPTLPSMYLDKRVDEKRIVRRDEIELCLKEVMLGERASLFKANAIKWMKLTREAVDEGGSSDRNIDDFVAK</sequence>
<evidence type="ECO:0000313" key="3">
    <source>
        <dbReference type="EMBL" id="KAK6930433.1"/>
    </source>
</evidence>
<comment type="similarity">
    <text evidence="1">Belongs to the UDP-glycosyltransferase family.</text>
</comment>
<protein>
    <recommendedName>
        <fullName evidence="2">Glycosyltransferase N-terminal domain-containing protein</fullName>
    </recommendedName>
</protein>
<dbReference type="GO" id="GO:0080043">
    <property type="term" value="F:quercetin 3-O-glucosyltransferase activity"/>
    <property type="evidence" value="ECO:0007669"/>
    <property type="project" value="TreeGrafter"/>
</dbReference>
<dbReference type="PANTHER" id="PTHR11926">
    <property type="entry name" value="GLUCOSYL/GLUCURONOSYL TRANSFERASES"/>
    <property type="match status" value="1"/>
</dbReference>
<feature type="non-terminal residue" evidence="3">
    <location>
        <position position="302"/>
    </location>
</feature>
<dbReference type="PANTHER" id="PTHR11926:SF1560">
    <property type="entry name" value="UDP-GLYCOSYLTRANSFERASE 74E1-RELATED"/>
    <property type="match status" value="1"/>
</dbReference>
<evidence type="ECO:0000256" key="1">
    <source>
        <dbReference type="ARBA" id="ARBA00009995"/>
    </source>
</evidence>
<dbReference type="SUPFAM" id="SSF53756">
    <property type="entry name" value="UDP-Glycosyltransferase/glycogen phosphorylase"/>
    <property type="match status" value="1"/>
</dbReference>
<keyword evidence="4" id="KW-1185">Reference proteome</keyword>
<dbReference type="AlphaFoldDB" id="A0AAN8VMK4"/>
<proteinExistence type="inferred from homology"/>
<dbReference type="GO" id="GO:0080044">
    <property type="term" value="F:quercetin 7-O-glucosyltransferase activity"/>
    <property type="evidence" value="ECO:0007669"/>
    <property type="project" value="TreeGrafter"/>
</dbReference>
<reference evidence="3 4" key="1">
    <citation type="submission" date="2023-12" db="EMBL/GenBank/DDBJ databases">
        <title>A high-quality genome assembly for Dillenia turbinata (Dilleniales).</title>
        <authorList>
            <person name="Chanderbali A."/>
        </authorList>
    </citation>
    <scope>NUCLEOTIDE SEQUENCE [LARGE SCALE GENOMIC DNA]</scope>
    <source>
        <strain evidence="3">LSX21</strain>
        <tissue evidence="3">Leaf</tissue>
    </source>
</reference>
<evidence type="ECO:0000313" key="4">
    <source>
        <dbReference type="Proteomes" id="UP001370490"/>
    </source>
</evidence>
<dbReference type="Proteomes" id="UP001370490">
    <property type="component" value="Unassembled WGS sequence"/>
</dbReference>
<gene>
    <name evidence="3" type="ORF">RJ641_004527</name>
</gene>
<feature type="domain" description="Glycosyltransferase N-terminal" evidence="2">
    <location>
        <begin position="7"/>
        <end position="41"/>
    </location>
</feature>
<name>A0AAN8VMK4_9MAGN</name>
<dbReference type="Pfam" id="PF26168">
    <property type="entry name" value="Glyco_transf_N"/>
    <property type="match status" value="1"/>
</dbReference>
<dbReference type="EMBL" id="JBAMMX010000012">
    <property type="protein sequence ID" value="KAK6930433.1"/>
    <property type="molecule type" value="Genomic_DNA"/>
</dbReference>
<evidence type="ECO:0000259" key="2">
    <source>
        <dbReference type="Pfam" id="PF26168"/>
    </source>
</evidence>
<dbReference type="Gene3D" id="3.40.50.2000">
    <property type="entry name" value="Glycogen Phosphorylase B"/>
    <property type="match status" value="1"/>
</dbReference>
<accession>A0AAN8VMK4</accession>